<evidence type="ECO:0000256" key="6">
    <source>
        <dbReference type="ARBA" id="ARBA00022989"/>
    </source>
</evidence>
<gene>
    <name evidence="14" type="ORF">CJ030_MR5G017377</name>
    <name evidence="15" type="ORF">CJ030_MR5G017382</name>
</gene>
<feature type="transmembrane region" description="Helical" evidence="10">
    <location>
        <begin position="279"/>
        <end position="303"/>
    </location>
</feature>
<dbReference type="EMBL" id="RXIC02000023">
    <property type="protein sequence ID" value="KAB1214119.1"/>
    <property type="molecule type" value="Genomic_DNA"/>
</dbReference>
<dbReference type="GO" id="GO:1902600">
    <property type="term" value="P:proton transmembrane transport"/>
    <property type="evidence" value="ECO:0007669"/>
    <property type="project" value="InterPro"/>
</dbReference>
<dbReference type="InterPro" id="IPR038770">
    <property type="entry name" value="Na+/solute_symporter_sf"/>
</dbReference>
<dbReference type="InterPro" id="IPR057291">
    <property type="entry name" value="CHX17_2nd"/>
</dbReference>
<feature type="transmembrane region" description="Helical" evidence="10">
    <location>
        <begin position="243"/>
        <end position="267"/>
    </location>
</feature>
<keyword evidence="3" id="KW-0633">Potassium transport</keyword>
<dbReference type="GO" id="GO:0006885">
    <property type="term" value="P:regulation of pH"/>
    <property type="evidence" value="ECO:0007669"/>
    <property type="project" value="TreeGrafter"/>
</dbReference>
<dbReference type="Pfam" id="PF23256">
    <property type="entry name" value="CHX17_2nd"/>
    <property type="match status" value="1"/>
</dbReference>
<evidence type="ECO:0000256" key="4">
    <source>
        <dbReference type="ARBA" id="ARBA00022692"/>
    </source>
</evidence>
<feature type="transmembrane region" description="Helical" evidence="10">
    <location>
        <begin position="74"/>
        <end position="94"/>
    </location>
</feature>
<accession>A0A6A1VMR3</accession>
<dbReference type="PANTHER" id="PTHR32468:SF35">
    <property type="entry name" value="CATION_H+ EXCHANGER DOMAIN-CONTAINING PROTEIN"/>
    <property type="match status" value="1"/>
</dbReference>
<protein>
    <submittedName>
        <fullName evidence="14">Cation/H(+) antiporter 15</fullName>
    </submittedName>
</protein>
<reference evidence="14" key="3">
    <citation type="submission" date="2019-09" db="EMBL/GenBank/DDBJ databases">
        <authorList>
            <person name="Gao Z."/>
        </authorList>
    </citation>
    <scope>NUCLEOTIDE SEQUENCE</scope>
    <source>
        <tissue evidence="14">Leaves</tissue>
    </source>
</reference>
<evidence type="ECO:0000313" key="15">
    <source>
        <dbReference type="EMBL" id="KAB1214119.1"/>
    </source>
</evidence>
<evidence type="ECO:0000313" key="14">
    <source>
        <dbReference type="EMBL" id="KAB1214114.1"/>
    </source>
</evidence>
<evidence type="ECO:0000256" key="8">
    <source>
        <dbReference type="ARBA" id="ARBA00023136"/>
    </source>
</evidence>
<feature type="transmembrane region" description="Helical" evidence="10">
    <location>
        <begin position="140"/>
        <end position="163"/>
    </location>
</feature>
<dbReference type="GO" id="GO:0016020">
    <property type="term" value="C:membrane"/>
    <property type="evidence" value="ECO:0007669"/>
    <property type="project" value="UniProtKB-SubCell"/>
</dbReference>
<feature type="domain" description="Cation/H(+) antiporter central" evidence="12">
    <location>
        <begin position="501"/>
        <end position="624"/>
    </location>
</feature>
<evidence type="ECO:0000256" key="9">
    <source>
        <dbReference type="ARBA" id="ARBA00038341"/>
    </source>
</evidence>
<evidence type="ECO:0000256" key="5">
    <source>
        <dbReference type="ARBA" id="ARBA00022958"/>
    </source>
</evidence>
<evidence type="ECO:0000256" key="7">
    <source>
        <dbReference type="ARBA" id="ARBA00023065"/>
    </source>
</evidence>
<comment type="similarity">
    <text evidence="9">Belongs to the monovalent cation:proton antiporter 2 (CPA2) transporter (TC 2.A.37) family. CHX (TC 2.A.37.4) subfamily.</text>
</comment>
<evidence type="ECO:0000259" key="11">
    <source>
        <dbReference type="Pfam" id="PF00999"/>
    </source>
</evidence>
<dbReference type="GO" id="GO:0015297">
    <property type="term" value="F:antiporter activity"/>
    <property type="evidence" value="ECO:0007669"/>
    <property type="project" value="InterPro"/>
</dbReference>
<feature type="transmembrane region" description="Helical" evidence="10">
    <location>
        <begin position="46"/>
        <end position="67"/>
    </location>
</feature>
<feature type="transmembrane region" description="Helical" evidence="10">
    <location>
        <begin position="175"/>
        <end position="196"/>
    </location>
</feature>
<dbReference type="Pfam" id="PF23259">
    <property type="entry name" value="CHX17_C"/>
    <property type="match status" value="1"/>
</dbReference>
<keyword evidence="6 10" id="KW-1133">Transmembrane helix</keyword>
<dbReference type="EMBL" id="RXIC02000023">
    <property type="protein sequence ID" value="KAB1214114.1"/>
    <property type="molecule type" value="Genomic_DNA"/>
</dbReference>
<keyword evidence="16" id="KW-1185">Reference proteome</keyword>
<dbReference type="Pfam" id="PF00999">
    <property type="entry name" value="Na_H_Exchanger"/>
    <property type="match status" value="1"/>
</dbReference>
<evidence type="ECO:0000259" key="13">
    <source>
        <dbReference type="Pfam" id="PF23259"/>
    </source>
</evidence>
<name>A0A6A1VMR3_9ROSI</name>
<evidence type="ECO:0000259" key="12">
    <source>
        <dbReference type="Pfam" id="PF23256"/>
    </source>
</evidence>
<feature type="domain" description="Cation/H(+) antiporter C-terminal" evidence="13">
    <location>
        <begin position="640"/>
        <end position="778"/>
    </location>
</feature>
<dbReference type="Gene3D" id="1.20.1530.20">
    <property type="match status" value="1"/>
</dbReference>
<evidence type="ECO:0000256" key="3">
    <source>
        <dbReference type="ARBA" id="ARBA00022538"/>
    </source>
</evidence>
<comment type="subcellular location">
    <subcellularLocation>
        <location evidence="1">Membrane</location>
        <topology evidence="1">Multi-pass membrane protein</topology>
    </subcellularLocation>
</comment>
<keyword evidence="4 10" id="KW-0812">Transmembrane</keyword>
<feature type="transmembrane region" description="Helical" evidence="10">
    <location>
        <begin position="357"/>
        <end position="379"/>
    </location>
</feature>
<feature type="transmembrane region" description="Helical" evidence="10">
    <location>
        <begin position="208"/>
        <end position="231"/>
    </location>
</feature>
<evidence type="ECO:0000256" key="10">
    <source>
        <dbReference type="SAM" id="Phobius"/>
    </source>
</evidence>
<dbReference type="PANTHER" id="PTHR32468">
    <property type="entry name" value="CATION/H + ANTIPORTER"/>
    <property type="match status" value="1"/>
</dbReference>
<keyword evidence="2" id="KW-0813">Transport</keyword>
<dbReference type="InterPro" id="IPR006153">
    <property type="entry name" value="Cation/H_exchanger_TM"/>
</dbReference>
<dbReference type="AlphaFoldDB" id="A0A6A1VMR3"/>
<keyword evidence="7" id="KW-0406">Ion transport</keyword>
<reference evidence="14 16" key="2">
    <citation type="journal article" date="2019" name="Plant Biotechnol. J.">
        <title>The red bayberry genome and genetic basis of sex determination.</title>
        <authorList>
            <person name="Jia H.M."/>
            <person name="Jia H.J."/>
            <person name="Cai Q.L."/>
            <person name="Wang Y."/>
            <person name="Zhao H.B."/>
            <person name="Yang W.F."/>
            <person name="Wang G.Y."/>
            <person name="Li Y.H."/>
            <person name="Zhan D.L."/>
            <person name="Shen Y.T."/>
            <person name="Niu Q.F."/>
            <person name="Chang L."/>
            <person name="Qiu J."/>
            <person name="Zhao L."/>
            <person name="Xie H.B."/>
            <person name="Fu W.Y."/>
            <person name="Jin J."/>
            <person name="Li X.W."/>
            <person name="Jiao Y."/>
            <person name="Zhou C.C."/>
            <person name="Tu T."/>
            <person name="Chai C.Y."/>
            <person name="Gao J.L."/>
            <person name="Fan L.J."/>
            <person name="van de Weg E."/>
            <person name="Wang J.Y."/>
            <person name="Gao Z.S."/>
        </authorList>
    </citation>
    <scope>NUCLEOTIDE SEQUENCE [LARGE SCALE GENOMIC DNA]</scope>
    <source>
        <tissue evidence="14">Leaves</tissue>
    </source>
</reference>
<dbReference type="OrthoDB" id="2687058at2759"/>
<keyword evidence="5" id="KW-0630">Potassium</keyword>
<dbReference type="InterPro" id="IPR050794">
    <property type="entry name" value="CPA2_transporter"/>
</dbReference>
<evidence type="ECO:0000313" key="16">
    <source>
        <dbReference type="Proteomes" id="UP000516437"/>
    </source>
</evidence>
<dbReference type="InterPro" id="IPR057290">
    <property type="entry name" value="CHX17_C"/>
</dbReference>
<dbReference type="GO" id="GO:0006813">
    <property type="term" value="P:potassium ion transport"/>
    <property type="evidence" value="ECO:0007669"/>
    <property type="project" value="UniProtKB-KW"/>
</dbReference>
<dbReference type="GO" id="GO:0012505">
    <property type="term" value="C:endomembrane system"/>
    <property type="evidence" value="ECO:0007669"/>
    <property type="project" value="TreeGrafter"/>
</dbReference>
<keyword evidence="8 10" id="KW-0472">Membrane</keyword>
<evidence type="ECO:0000256" key="1">
    <source>
        <dbReference type="ARBA" id="ARBA00004141"/>
    </source>
</evidence>
<feature type="transmembrane region" description="Helical" evidence="10">
    <location>
        <begin position="423"/>
        <end position="444"/>
    </location>
</feature>
<organism evidence="14 16">
    <name type="scientific">Morella rubra</name>
    <name type="common">Chinese bayberry</name>
    <dbReference type="NCBI Taxonomy" id="262757"/>
    <lineage>
        <taxon>Eukaryota</taxon>
        <taxon>Viridiplantae</taxon>
        <taxon>Streptophyta</taxon>
        <taxon>Embryophyta</taxon>
        <taxon>Tracheophyta</taxon>
        <taxon>Spermatophyta</taxon>
        <taxon>Magnoliopsida</taxon>
        <taxon>eudicotyledons</taxon>
        <taxon>Gunneridae</taxon>
        <taxon>Pentapetalae</taxon>
        <taxon>rosids</taxon>
        <taxon>fabids</taxon>
        <taxon>Fagales</taxon>
        <taxon>Myricaceae</taxon>
        <taxon>Morella</taxon>
    </lineage>
</organism>
<reference evidence="14" key="1">
    <citation type="submission" date="2018-07" db="EMBL/GenBank/DDBJ databases">
        <authorList>
            <person name="Gao Z.-S."/>
            <person name="Jia H.-M."/>
            <person name="Jia H.-J."/>
            <person name="Cai Q.-L."/>
            <person name="Wang Y."/>
            <person name="Zhao H.-B."/>
        </authorList>
    </citation>
    <scope>NUCLEOTIDE SEQUENCE</scope>
    <source>
        <tissue evidence="14">Leaves</tissue>
    </source>
</reference>
<feature type="transmembrane region" description="Helical" evidence="10">
    <location>
        <begin position="391"/>
        <end position="411"/>
    </location>
</feature>
<evidence type="ECO:0000256" key="2">
    <source>
        <dbReference type="ARBA" id="ARBA00022448"/>
    </source>
</evidence>
<dbReference type="Proteomes" id="UP000516437">
    <property type="component" value="Chromosome 5"/>
</dbReference>
<proteinExistence type="inferred from homology"/>
<feature type="transmembrane region" description="Helical" evidence="10">
    <location>
        <begin position="323"/>
        <end position="345"/>
    </location>
</feature>
<sequence length="816" mass="88767">MNTLATSKLRQETDMVIGNMTMVCLDSHRIPNTVFWFHGSPLNSSVGLLLMQLSAISIVSQLFNLLLRPLGQSSIVSQIFSGMVFGPSLLGHKWSMPKKLFPARGAMMIETIATSGLMFFLFAISVKMDPASMVRPGRKAMTIGLSVFFFTFLFSLSIAFILTRYVALETNLKDSLFFIAGSQTLTGFPVIACLLTELKMLNTNVGRLALSSSMLCDVLGISSTAVTISILGNNSGSALTPVWSILSAVALVAGIFCIIRPAILWAVKRAPNANLIDETFISIMFVVVLMVGFLSETIGQHYIFGPLVLGFVVPDGSPLGIALTSKIEALASGVFYPTYLAISGLRTNIFKVHSQGLWVVSIVVLFSCIVKIGAVMIPAAVYGDTPAREAIVLGLIMNAKGIVELMVFNLWKDAKVLSDEEFTLSVLSVIAVTAIITPLIKVLYDPSTQYIAIKRSTIQHSKREGDLRILVGIHSHENVPTIINLLEASHASQESNIAVIAIVLVELVGRTTPILVSHKPQYTLETTTSPRGHIINALSKYENRKGGWVTVQSFTSISPYVTMHNDICRLAVDKRANIVILPFHKQWDIDGTIGSVNRAIQSINVNVLETAPCSVGILIDRGMSTGSISLLTGRPLYHAAVIYIGGADDAESLAYGARMAQNRSVDLTVVWFILFGTEKTKDRKREAELINEYRKANVGNERFVIVEEMVKDGTGLASCINEMVDCFDLILVGRHHQQSPLLAAFGQWCECPELGVIGDMLASPDIASTVSVLVVQQQRTGGNSMQHATGDRDQLVHDVPYDEQARGSWSIAVDKS</sequence>
<feature type="transmembrane region" description="Helical" evidence="10">
    <location>
        <begin position="106"/>
        <end position="128"/>
    </location>
</feature>
<comment type="caution">
    <text evidence="14">The sequence shown here is derived from an EMBL/GenBank/DDBJ whole genome shotgun (WGS) entry which is preliminary data.</text>
</comment>
<feature type="domain" description="Cation/H+ exchanger transmembrane" evidence="11">
    <location>
        <begin position="62"/>
        <end position="440"/>
    </location>
</feature>